<keyword evidence="1" id="KW-0812">Transmembrane</keyword>
<protein>
    <submittedName>
        <fullName evidence="2">Uncharacterized protein</fullName>
    </submittedName>
</protein>
<keyword evidence="1" id="KW-1133">Transmembrane helix</keyword>
<evidence type="ECO:0000313" key="2">
    <source>
        <dbReference type="EMBL" id="VDP08728.1"/>
    </source>
</evidence>
<sequence length="144" mass="16118">MSSFVCGPSVEEHQLDQDLLLTPRHSTVSAASLALLNVLLIIAGVACRHGKSPKKQAILRKDQLSNFKRVEYHGKMEMLTGDLLMTLDSDCVELSICDRASPERIDGENANYRSTGTRVIHVCDSIRCSKYNSKENYVKFFVKL</sequence>
<name>A0A3P8BGE6_HELPZ</name>
<proteinExistence type="predicted"/>
<organism evidence="2">
    <name type="scientific">Heligmosomoides polygyrus</name>
    <name type="common">Parasitic roundworm</name>
    <dbReference type="NCBI Taxonomy" id="6339"/>
    <lineage>
        <taxon>Eukaryota</taxon>
        <taxon>Metazoa</taxon>
        <taxon>Ecdysozoa</taxon>
        <taxon>Nematoda</taxon>
        <taxon>Chromadorea</taxon>
        <taxon>Rhabditida</taxon>
        <taxon>Rhabditina</taxon>
        <taxon>Rhabditomorpha</taxon>
        <taxon>Strongyloidea</taxon>
        <taxon>Heligmosomidae</taxon>
        <taxon>Heligmosomoides</taxon>
    </lineage>
</organism>
<dbReference type="EMBL" id="UZAH01029983">
    <property type="protein sequence ID" value="VDP08728.1"/>
    <property type="molecule type" value="Genomic_DNA"/>
</dbReference>
<accession>A0A3P8BGE6</accession>
<feature type="transmembrane region" description="Helical" evidence="1">
    <location>
        <begin position="28"/>
        <end position="47"/>
    </location>
</feature>
<reference evidence="2" key="1">
    <citation type="submission" date="2018-11" db="EMBL/GenBank/DDBJ databases">
        <authorList>
            <consortium name="Pathogen Informatics"/>
        </authorList>
    </citation>
    <scope>NUCLEOTIDE SEQUENCE [LARGE SCALE GENOMIC DNA]</scope>
</reference>
<dbReference type="AlphaFoldDB" id="A0A3P8BGE6"/>
<gene>
    <name evidence="2" type="ORF">HPBE_LOCUS17379</name>
</gene>
<keyword evidence="1" id="KW-0472">Membrane</keyword>
<evidence type="ECO:0000256" key="1">
    <source>
        <dbReference type="SAM" id="Phobius"/>
    </source>
</evidence>